<dbReference type="InterPro" id="IPR000792">
    <property type="entry name" value="Tscrpt_reg_LuxR_C"/>
</dbReference>
<dbReference type="Gene3D" id="3.40.50.300">
    <property type="entry name" value="P-loop containing nucleotide triphosphate hydrolases"/>
    <property type="match status" value="1"/>
</dbReference>
<dbReference type="GO" id="GO:0003677">
    <property type="term" value="F:DNA binding"/>
    <property type="evidence" value="ECO:0007669"/>
    <property type="project" value="InterPro"/>
</dbReference>
<dbReference type="Pfam" id="PF13191">
    <property type="entry name" value="AAA_16"/>
    <property type="match status" value="1"/>
</dbReference>
<keyword evidence="2" id="KW-0067">ATP-binding</keyword>
<dbReference type="InterPro" id="IPR027417">
    <property type="entry name" value="P-loop_NTPase"/>
</dbReference>
<dbReference type="CDD" id="cd06170">
    <property type="entry name" value="LuxR_C_like"/>
    <property type="match status" value="1"/>
</dbReference>
<dbReference type="GO" id="GO:0005524">
    <property type="term" value="F:ATP binding"/>
    <property type="evidence" value="ECO:0007669"/>
    <property type="project" value="UniProtKB-KW"/>
</dbReference>
<comment type="caution">
    <text evidence="4">The sequence shown here is derived from an EMBL/GenBank/DDBJ whole genome shotgun (WGS) entry which is preliminary data.</text>
</comment>
<feature type="domain" description="HTH luxR-type" evidence="3">
    <location>
        <begin position="850"/>
        <end position="911"/>
    </location>
</feature>
<dbReference type="SUPFAM" id="SSF46894">
    <property type="entry name" value="C-terminal effector domain of the bipartite response regulators"/>
    <property type="match status" value="1"/>
</dbReference>
<evidence type="ECO:0000313" key="5">
    <source>
        <dbReference type="Proteomes" id="UP001149140"/>
    </source>
</evidence>
<organism evidence="4 5">
    <name type="scientific">Solirubrobacter ginsenosidimutans</name>
    <dbReference type="NCBI Taxonomy" id="490573"/>
    <lineage>
        <taxon>Bacteria</taxon>
        <taxon>Bacillati</taxon>
        <taxon>Actinomycetota</taxon>
        <taxon>Thermoleophilia</taxon>
        <taxon>Solirubrobacterales</taxon>
        <taxon>Solirubrobacteraceae</taxon>
        <taxon>Solirubrobacter</taxon>
    </lineage>
</organism>
<keyword evidence="1" id="KW-0547">Nucleotide-binding</keyword>
<dbReference type="PRINTS" id="PR00038">
    <property type="entry name" value="HTHLUXR"/>
</dbReference>
<dbReference type="InterPro" id="IPR016032">
    <property type="entry name" value="Sig_transdc_resp-reg_C-effctor"/>
</dbReference>
<dbReference type="Gene3D" id="1.10.10.10">
    <property type="entry name" value="Winged helix-like DNA-binding domain superfamily/Winged helix DNA-binding domain"/>
    <property type="match status" value="1"/>
</dbReference>
<dbReference type="Proteomes" id="UP001149140">
    <property type="component" value="Unassembled WGS sequence"/>
</dbReference>
<protein>
    <submittedName>
        <fullName evidence="4">AAA family ATPase</fullName>
    </submittedName>
</protein>
<dbReference type="PANTHER" id="PTHR16305:SF35">
    <property type="entry name" value="TRANSCRIPTIONAL ACTIVATOR DOMAIN"/>
    <property type="match status" value="1"/>
</dbReference>
<dbReference type="RefSeq" id="WP_270039178.1">
    <property type="nucleotide sequence ID" value="NZ_JAPDOD010000005.1"/>
</dbReference>
<dbReference type="SMART" id="SM00421">
    <property type="entry name" value="HTH_LUXR"/>
    <property type="match status" value="1"/>
</dbReference>
<evidence type="ECO:0000259" key="3">
    <source>
        <dbReference type="PROSITE" id="PS50043"/>
    </source>
</evidence>
<dbReference type="PANTHER" id="PTHR16305">
    <property type="entry name" value="TESTICULAR SOLUBLE ADENYLYL CYCLASE"/>
    <property type="match status" value="1"/>
</dbReference>
<dbReference type="GO" id="GO:0004016">
    <property type="term" value="F:adenylate cyclase activity"/>
    <property type="evidence" value="ECO:0007669"/>
    <property type="project" value="TreeGrafter"/>
</dbReference>
<dbReference type="SUPFAM" id="SSF52540">
    <property type="entry name" value="P-loop containing nucleoside triphosphate hydrolases"/>
    <property type="match status" value="1"/>
</dbReference>
<dbReference type="InterPro" id="IPR036388">
    <property type="entry name" value="WH-like_DNA-bd_sf"/>
</dbReference>
<dbReference type="Pfam" id="PF00196">
    <property type="entry name" value="GerE"/>
    <property type="match status" value="1"/>
</dbReference>
<evidence type="ECO:0000256" key="1">
    <source>
        <dbReference type="ARBA" id="ARBA00022741"/>
    </source>
</evidence>
<keyword evidence="5" id="KW-1185">Reference proteome</keyword>
<gene>
    <name evidence="4" type="ORF">OM076_08870</name>
</gene>
<dbReference type="AlphaFoldDB" id="A0A9X3MQC5"/>
<dbReference type="GO" id="GO:0005737">
    <property type="term" value="C:cytoplasm"/>
    <property type="evidence" value="ECO:0007669"/>
    <property type="project" value="TreeGrafter"/>
</dbReference>
<sequence>MGLLGRQSECEALERLVAGVRDGESRVLVLRGEAGVGKTALLEHLSGSAAGCRIVRAAGVESEMELPFAGLHGLCASLLGHLRQLPVPQAAALSTAFGLSAGPPPDRFLVGLAVLTLLAEVAEEQPLVCVVDDAQWLDRVSAQTLAFVGRRLLAERVGLVFASRETGEEHALGGLPELMVEGLGAADARLLLDATIPGPLDEAVRDRILAEAAGNPLALLELPRGLTLASVAGGFGLPGTMTLASRMEQGFARRLKPLPAETRRLLLLAAADPVGDVMLLRRAAELLGIHPDAEAPAQTAGLIAIGTGVRFRHPLVRSAAYRAATAPERREVHRALAEATNAQLDPDRRAWHRANAAEGPDETVADELERSAGRARARGGVAAAAAFLEKATALTPDPARRAHRALAAAQAKFESAAPDAALELLTIAELCPLDDLQRARLARLRAEIVFALRRGRDAPPLLLEAAKELEALDGALARQTYLEAVGAAMYAGRLYSDSGVRTAAEAARAAPAAAGSPRPIDLILDGMARRFTEGPAAGAPPLRAAVQAFRDQPLDGHEETMRWLLLCPVVGSMAVFELWDDDAFEALAARGVRLARDTGALTTLPVVLPYLAGVRVFGGEFGVASSLIAEADAIIGATGNAGLVYSTVFLAAWHGVEGVAQELIDAGVASAMARGEGRVLALAGYATAVLNNGLGRYEAAIEGARRGSQDDVQGYTGWSLAELVEAGVRSGRPEVAAAALPGLEERTRAAGTDWALGVLARSHALVSEGAAAEALYREAIERLARTRIRVELARARLVYGEWLRRADRRVDAREQLRSAYAALAAFGSEAFAERARRELLATGETVRRRTAQTRDLLTPQETQIARLAADGHTNPEIGAQLFISPRTVEYHLRKVFGKLDINSRRELSGAL</sequence>
<evidence type="ECO:0000313" key="4">
    <source>
        <dbReference type="EMBL" id="MDA0160375.1"/>
    </source>
</evidence>
<reference evidence="4" key="1">
    <citation type="submission" date="2022-10" db="EMBL/GenBank/DDBJ databases">
        <title>The WGS of Solirubrobacter ginsenosidimutans DSM 21036.</title>
        <authorList>
            <person name="Jiang Z."/>
        </authorList>
    </citation>
    <scope>NUCLEOTIDE SEQUENCE</scope>
    <source>
        <strain evidence="4">DSM 21036</strain>
    </source>
</reference>
<dbReference type="InterPro" id="IPR041664">
    <property type="entry name" value="AAA_16"/>
</dbReference>
<name>A0A9X3MQC5_9ACTN</name>
<evidence type="ECO:0000256" key="2">
    <source>
        <dbReference type="ARBA" id="ARBA00022840"/>
    </source>
</evidence>
<proteinExistence type="predicted"/>
<dbReference type="PROSITE" id="PS50043">
    <property type="entry name" value="HTH_LUXR_2"/>
    <property type="match status" value="1"/>
</dbReference>
<dbReference type="GO" id="GO:0006355">
    <property type="term" value="P:regulation of DNA-templated transcription"/>
    <property type="evidence" value="ECO:0007669"/>
    <property type="project" value="InterPro"/>
</dbReference>
<accession>A0A9X3MQC5</accession>
<dbReference type="EMBL" id="JAPDOD010000005">
    <property type="protein sequence ID" value="MDA0160375.1"/>
    <property type="molecule type" value="Genomic_DNA"/>
</dbReference>